<reference evidence="6" key="2">
    <citation type="journal article" date="2019" name="Int. J. Syst. Evol. Microbiol.">
        <title>The Global Catalogue of Microorganisms (GCM) 10K type strain sequencing project: providing services to taxonomists for standard genome sequencing and annotation.</title>
        <authorList>
            <consortium name="The Broad Institute Genomics Platform"/>
            <consortium name="The Broad Institute Genome Sequencing Center for Infectious Disease"/>
            <person name="Wu L."/>
            <person name="Ma J."/>
        </authorList>
    </citation>
    <scope>NUCLEOTIDE SEQUENCE [LARGE SCALE GENOMIC DNA]</scope>
    <source>
        <strain evidence="6">NBRC 107715</strain>
    </source>
</reference>
<dbReference type="EMBL" id="BSPK01000097">
    <property type="protein sequence ID" value="GLS66162.1"/>
    <property type="molecule type" value="Genomic_DNA"/>
</dbReference>
<dbReference type="PANTHER" id="PTHR36507">
    <property type="entry name" value="BLL1555 PROTEIN"/>
    <property type="match status" value="1"/>
</dbReference>
<evidence type="ECO:0000313" key="6">
    <source>
        <dbReference type="Proteomes" id="UP001156856"/>
    </source>
</evidence>
<dbReference type="SUPFAM" id="SSF49503">
    <property type="entry name" value="Cupredoxins"/>
    <property type="match status" value="1"/>
</dbReference>
<feature type="domain" description="EfeO-type cupredoxin-like" evidence="2">
    <location>
        <begin position="12"/>
        <end position="105"/>
    </location>
</feature>
<dbReference type="AlphaFoldDB" id="A0A512JB30"/>
<feature type="chain" id="PRO_5021957267" evidence="1">
    <location>
        <begin position="29"/>
        <end position="112"/>
    </location>
</feature>
<keyword evidence="6" id="KW-1185">Reference proteome</keyword>
<reference evidence="3 5" key="3">
    <citation type="submission" date="2019-07" db="EMBL/GenBank/DDBJ databases">
        <title>Whole genome shotgun sequence of Methylobacterium oxalidis NBRC 107715.</title>
        <authorList>
            <person name="Hosoyama A."/>
            <person name="Uohara A."/>
            <person name="Ohji S."/>
            <person name="Ichikawa N."/>
        </authorList>
    </citation>
    <scope>NUCLEOTIDE SEQUENCE [LARGE SCALE GENOMIC DNA]</scope>
    <source>
        <strain evidence="3 5">NBRC 107715</strain>
    </source>
</reference>
<evidence type="ECO:0000313" key="4">
    <source>
        <dbReference type="EMBL" id="GLS66162.1"/>
    </source>
</evidence>
<dbReference type="Pfam" id="PF13473">
    <property type="entry name" value="Cupredoxin_1"/>
    <property type="match status" value="1"/>
</dbReference>
<protein>
    <submittedName>
        <fullName evidence="3">Amicyanin</fullName>
    </submittedName>
</protein>
<proteinExistence type="predicted"/>
<organism evidence="3 5">
    <name type="scientific">Methylobacterium oxalidis</name>
    <dbReference type="NCBI Taxonomy" id="944322"/>
    <lineage>
        <taxon>Bacteria</taxon>
        <taxon>Pseudomonadati</taxon>
        <taxon>Pseudomonadota</taxon>
        <taxon>Alphaproteobacteria</taxon>
        <taxon>Hyphomicrobiales</taxon>
        <taxon>Methylobacteriaceae</taxon>
        <taxon>Methylobacterium</taxon>
    </lineage>
</organism>
<dbReference type="Proteomes" id="UP001156856">
    <property type="component" value="Unassembled WGS sequence"/>
</dbReference>
<feature type="signal peptide" evidence="1">
    <location>
        <begin position="1"/>
        <end position="28"/>
    </location>
</feature>
<evidence type="ECO:0000259" key="2">
    <source>
        <dbReference type="Pfam" id="PF13473"/>
    </source>
</evidence>
<accession>A0A512JB30</accession>
<keyword evidence="1" id="KW-0732">Signal</keyword>
<dbReference type="InterPro" id="IPR052721">
    <property type="entry name" value="ET_Amicyanin"/>
</dbReference>
<sequence>MRWLRKGRPLRLAWLLGLAACPVSSAVAETIQIRVEDLGFVPAQVSAHVGDTVEWVSRDFVAHTATARDGRWDVAIPADGKGRITLTRAGAVAYYCRYHPGMIGSISITAPP</sequence>
<gene>
    <name evidence="4" type="ORF">GCM10007888_45440</name>
    <name evidence="3" type="ORF">MOX02_51330</name>
</gene>
<reference evidence="4" key="1">
    <citation type="journal article" date="2014" name="Int. J. Syst. Evol. Microbiol.">
        <title>Complete genome of a new Firmicutes species belonging to the dominant human colonic microbiota ('Ruminococcus bicirculans') reveals two chromosomes and a selective capacity to utilize plant glucans.</title>
        <authorList>
            <consortium name="NISC Comparative Sequencing Program"/>
            <person name="Wegmann U."/>
            <person name="Louis P."/>
            <person name="Goesmann A."/>
            <person name="Henrissat B."/>
            <person name="Duncan S.H."/>
            <person name="Flint H.J."/>
        </authorList>
    </citation>
    <scope>NUCLEOTIDE SEQUENCE</scope>
    <source>
        <strain evidence="4">NBRC 107715</strain>
    </source>
</reference>
<dbReference type="InterPro" id="IPR028096">
    <property type="entry name" value="EfeO_Cupredoxin"/>
</dbReference>
<comment type="caution">
    <text evidence="3">The sequence shown here is derived from an EMBL/GenBank/DDBJ whole genome shotgun (WGS) entry which is preliminary data.</text>
</comment>
<evidence type="ECO:0000313" key="3">
    <source>
        <dbReference type="EMBL" id="GEP07095.1"/>
    </source>
</evidence>
<evidence type="ECO:0000313" key="5">
    <source>
        <dbReference type="Proteomes" id="UP000321960"/>
    </source>
</evidence>
<name>A0A512JB30_9HYPH</name>
<dbReference type="PANTHER" id="PTHR36507:SF1">
    <property type="entry name" value="BLL1555 PROTEIN"/>
    <property type="match status" value="1"/>
</dbReference>
<dbReference type="InterPro" id="IPR008972">
    <property type="entry name" value="Cupredoxin"/>
</dbReference>
<reference evidence="4" key="4">
    <citation type="submission" date="2023-01" db="EMBL/GenBank/DDBJ databases">
        <title>Draft genome sequence of Methylobacterium oxalidis strain NBRC 107715.</title>
        <authorList>
            <person name="Sun Q."/>
            <person name="Mori K."/>
        </authorList>
    </citation>
    <scope>NUCLEOTIDE SEQUENCE</scope>
    <source>
        <strain evidence="4">NBRC 107715</strain>
    </source>
</reference>
<dbReference type="Proteomes" id="UP000321960">
    <property type="component" value="Unassembled WGS sequence"/>
</dbReference>
<evidence type="ECO:0000256" key="1">
    <source>
        <dbReference type="SAM" id="SignalP"/>
    </source>
</evidence>
<dbReference type="EMBL" id="BJZU01000136">
    <property type="protein sequence ID" value="GEP07095.1"/>
    <property type="molecule type" value="Genomic_DNA"/>
</dbReference>
<dbReference type="Gene3D" id="2.60.40.420">
    <property type="entry name" value="Cupredoxins - blue copper proteins"/>
    <property type="match status" value="1"/>
</dbReference>